<keyword evidence="6" id="KW-0413">Isomerase</keyword>
<evidence type="ECO:0000256" key="1">
    <source>
        <dbReference type="ARBA" id="ARBA00022448"/>
    </source>
</evidence>
<evidence type="ECO:0000256" key="2">
    <source>
        <dbReference type="ARBA" id="ARBA00022982"/>
    </source>
</evidence>
<evidence type="ECO:0000256" key="4">
    <source>
        <dbReference type="ARBA" id="ARBA00023284"/>
    </source>
</evidence>
<dbReference type="GO" id="GO:0016853">
    <property type="term" value="F:isomerase activity"/>
    <property type="evidence" value="ECO:0007669"/>
    <property type="project" value="UniProtKB-KW"/>
</dbReference>
<feature type="domain" description="Thioredoxin" evidence="5">
    <location>
        <begin position="1"/>
        <end position="86"/>
    </location>
</feature>
<evidence type="ECO:0000259" key="5">
    <source>
        <dbReference type="PROSITE" id="PS51352"/>
    </source>
</evidence>
<reference evidence="6" key="1">
    <citation type="submission" date="2020-04" db="EMBL/GenBank/DDBJ databases">
        <authorList>
            <person name="Chiriac C."/>
            <person name="Salcher M."/>
            <person name="Ghai R."/>
            <person name="Kavagutti S V."/>
        </authorList>
    </citation>
    <scope>NUCLEOTIDE SEQUENCE</scope>
</reference>
<dbReference type="Gene3D" id="3.40.30.10">
    <property type="entry name" value="Glutaredoxin"/>
    <property type="match status" value="1"/>
</dbReference>
<organism evidence="6">
    <name type="scientific">uncultured Caudovirales phage</name>
    <dbReference type="NCBI Taxonomy" id="2100421"/>
    <lineage>
        <taxon>Viruses</taxon>
        <taxon>Duplodnaviria</taxon>
        <taxon>Heunggongvirae</taxon>
        <taxon>Uroviricota</taxon>
        <taxon>Caudoviricetes</taxon>
        <taxon>Peduoviridae</taxon>
        <taxon>Maltschvirus</taxon>
        <taxon>Maltschvirus maltsch</taxon>
    </lineage>
</organism>
<dbReference type="PIRSF" id="PIRSF000077">
    <property type="entry name" value="Thioredoxin"/>
    <property type="match status" value="1"/>
</dbReference>
<keyword evidence="2" id="KW-0249">Electron transport</keyword>
<dbReference type="SUPFAM" id="SSF52833">
    <property type="entry name" value="Thioredoxin-like"/>
    <property type="match status" value="1"/>
</dbReference>
<keyword evidence="1" id="KW-0813">Transport</keyword>
<dbReference type="CDD" id="cd02947">
    <property type="entry name" value="TRX_family"/>
    <property type="match status" value="1"/>
</dbReference>
<evidence type="ECO:0000256" key="3">
    <source>
        <dbReference type="ARBA" id="ARBA00023157"/>
    </source>
</evidence>
<name>A0A6J5NFU9_9CAUD</name>
<dbReference type="InterPro" id="IPR013766">
    <property type="entry name" value="Thioredoxin_domain"/>
</dbReference>
<dbReference type="InterPro" id="IPR036249">
    <property type="entry name" value="Thioredoxin-like_sf"/>
</dbReference>
<evidence type="ECO:0000313" key="6">
    <source>
        <dbReference type="EMBL" id="CAB4158079.1"/>
    </source>
</evidence>
<keyword evidence="4" id="KW-0676">Redox-active center</keyword>
<dbReference type="InterPro" id="IPR005746">
    <property type="entry name" value="Thioredoxin"/>
</dbReference>
<dbReference type="EMBL" id="LR796651">
    <property type="protein sequence ID" value="CAB4158079.1"/>
    <property type="molecule type" value="Genomic_DNA"/>
</dbReference>
<dbReference type="GO" id="GO:0015035">
    <property type="term" value="F:protein-disulfide reductase activity"/>
    <property type="evidence" value="ECO:0007669"/>
    <property type="project" value="InterPro"/>
</dbReference>
<keyword evidence="3" id="KW-1015">Disulfide bond</keyword>
<gene>
    <name evidence="6" type="ORF">UFOVP694_147</name>
</gene>
<accession>A0A6J5NFU9</accession>
<dbReference type="Pfam" id="PF00085">
    <property type="entry name" value="Thioredoxin"/>
    <property type="match status" value="1"/>
</dbReference>
<sequence length="90" mass="10148">MGNVLYFTADWCNPCKKVKPIVEGINKDSITKFQIIDVDSEIELVKRFEIRSVPTFILMDDGKEVARLIGAQNKESLLDFIKIGLDSDNG</sequence>
<proteinExistence type="predicted"/>
<dbReference type="PANTHER" id="PTHR45663:SF11">
    <property type="entry name" value="GEO12009P1"/>
    <property type="match status" value="1"/>
</dbReference>
<protein>
    <submittedName>
        <fullName evidence="6">TrxA Thiol-disulfide isomerase and thioredoxins</fullName>
    </submittedName>
</protein>
<dbReference type="PROSITE" id="PS51352">
    <property type="entry name" value="THIOREDOXIN_2"/>
    <property type="match status" value="1"/>
</dbReference>
<dbReference type="PANTHER" id="PTHR45663">
    <property type="entry name" value="GEO12009P1"/>
    <property type="match status" value="1"/>
</dbReference>